<evidence type="ECO:0000313" key="5">
    <source>
        <dbReference type="Proteomes" id="UP000799428"/>
    </source>
</evidence>
<dbReference type="PRINTS" id="PR00081">
    <property type="entry name" value="GDHRDH"/>
</dbReference>
<evidence type="ECO:0000256" key="3">
    <source>
        <dbReference type="ARBA" id="ARBA00023002"/>
    </source>
</evidence>
<dbReference type="InterPro" id="IPR036291">
    <property type="entry name" value="NAD(P)-bd_dom_sf"/>
</dbReference>
<keyword evidence="5" id="KW-1185">Reference proteome</keyword>
<evidence type="ECO:0000313" key="4">
    <source>
        <dbReference type="EMBL" id="KAF2706697.1"/>
    </source>
</evidence>
<dbReference type="AlphaFoldDB" id="A0A6G1K2T4"/>
<dbReference type="PANTHER" id="PTHR24320:SF236">
    <property type="entry name" value="SHORT-CHAIN DEHYDROGENASE-RELATED"/>
    <property type="match status" value="1"/>
</dbReference>
<dbReference type="OrthoDB" id="191139at2759"/>
<dbReference type="Proteomes" id="UP000799428">
    <property type="component" value="Unassembled WGS sequence"/>
</dbReference>
<evidence type="ECO:0000256" key="1">
    <source>
        <dbReference type="ARBA" id="ARBA00006484"/>
    </source>
</evidence>
<name>A0A6G1K2T4_9PLEO</name>
<keyword evidence="2" id="KW-0521">NADP</keyword>
<dbReference type="InterPro" id="IPR002347">
    <property type="entry name" value="SDR_fam"/>
</dbReference>
<reference evidence="4" key="1">
    <citation type="journal article" date="2020" name="Stud. Mycol.">
        <title>101 Dothideomycetes genomes: a test case for predicting lifestyles and emergence of pathogens.</title>
        <authorList>
            <person name="Haridas S."/>
            <person name="Albert R."/>
            <person name="Binder M."/>
            <person name="Bloem J."/>
            <person name="Labutti K."/>
            <person name="Salamov A."/>
            <person name="Andreopoulos B."/>
            <person name="Baker S."/>
            <person name="Barry K."/>
            <person name="Bills G."/>
            <person name="Bluhm B."/>
            <person name="Cannon C."/>
            <person name="Castanera R."/>
            <person name="Culley D."/>
            <person name="Daum C."/>
            <person name="Ezra D."/>
            <person name="Gonzalez J."/>
            <person name="Henrissat B."/>
            <person name="Kuo A."/>
            <person name="Liang C."/>
            <person name="Lipzen A."/>
            <person name="Lutzoni F."/>
            <person name="Magnuson J."/>
            <person name="Mondo S."/>
            <person name="Nolan M."/>
            <person name="Ohm R."/>
            <person name="Pangilinan J."/>
            <person name="Park H.-J."/>
            <person name="Ramirez L."/>
            <person name="Alfaro M."/>
            <person name="Sun H."/>
            <person name="Tritt A."/>
            <person name="Yoshinaga Y."/>
            <person name="Zwiers L.-H."/>
            <person name="Turgeon B."/>
            <person name="Goodwin S."/>
            <person name="Spatafora J."/>
            <person name="Crous P."/>
            <person name="Grigoriev I."/>
        </authorList>
    </citation>
    <scope>NUCLEOTIDE SEQUENCE</scope>
    <source>
        <strain evidence="4">CBS 279.74</strain>
    </source>
</reference>
<evidence type="ECO:0000256" key="2">
    <source>
        <dbReference type="ARBA" id="ARBA00022857"/>
    </source>
</evidence>
<accession>A0A6G1K2T4</accession>
<dbReference type="GO" id="GO:0016491">
    <property type="term" value="F:oxidoreductase activity"/>
    <property type="evidence" value="ECO:0007669"/>
    <property type="project" value="UniProtKB-KW"/>
</dbReference>
<sequence>MAALLSLIAACWTQTFFIPKPKFTENDLVDQIGKVHIITGGYTGIGLEVAKLLYPKGATLYLAGRSPDKGATAIAALQKQFPDAKGRLEFLFLDLADLPTIKKSAQEFLAKETRLDVLLNNAGIMMPPTGTMSPQGFEAQTATNVYGPFLFTQLLLPLLKTTAKTAETGTVRVSWAASIAVEVASPKGGVLFSADGSELSREVTRQEAYGQSKSANVMLGVESARRWGGDGIISNSFNPGTLHSELGRTTNLAEKLLVFFIAHHVSLGGYTELFACFSPEITPALNGAYVVPWGQIGTYNKALQDAIKPTEEGGKGSAKKLWEICEKVTAPYM</sequence>
<dbReference type="Pfam" id="PF00106">
    <property type="entry name" value="adh_short"/>
    <property type="match status" value="1"/>
</dbReference>
<dbReference type="Gene3D" id="3.40.50.720">
    <property type="entry name" value="NAD(P)-binding Rossmann-like Domain"/>
    <property type="match status" value="1"/>
</dbReference>
<dbReference type="PANTHER" id="PTHR24320">
    <property type="entry name" value="RETINOL DEHYDROGENASE"/>
    <property type="match status" value="1"/>
</dbReference>
<gene>
    <name evidence="4" type="ORF">K504DRAFT_437515</name>
</gene>
<proteinExistence type="inferred from homology"/>
<organism evidence="4 5">
    <name type="scientific">Pleomassaria siparia CBS 279.74</name>
    <dbReference type="NCBI Taxonomy" id="1314801"/>
    <lineage>
        <taxon>Eukaryota</taxon>
        <taxon>Fungi</taxon>
        <taxon>Dikarya</taxon>
        <taxon>Ascomycota</taxon>
        <taxon>Pezizomycotina</taxon>
        <taxon>Dothideomycetes</taxon>
        <taxon>Pleosporomycetidae</taxon>
        <taxon>Pleosporales</taxon>
        <taxon>Pleomassariaceae</taxon>
        <taxon>Pleomassaria</taxon>
    </lineage>
</organism>
<dbReference type="SUPFAM" id="SSF51735">
    <property type="entry name" value="NAD(P)-binding Rossmann-fold domains"/>
    <property type="match status" value="1"/>
</dbReference>
<dbReference type="EMBL" id="MU005775">
    <property type="protein sequence ID" value="KAF2706697.1"/>
    <property type="molecule type" value="Genomic_DNA"/>
</dbReference>
<protein>
    <submittedName>
        <fullName evidence="4">NAD(P)-binding protein</fullName>
    </submittedName>
</protein>
<comment type="similarity">
    <text evidence="1">Belongs to the short-chain dehydrogenases/reductases (SDR) family.</text>
</comment>
<keyword evidence="3" id="KW-0560">Oxidoreductase</keyword>